<feature type="region of interest" description="Disordered" evidence="1">
    <location>
        <begin position="1"/>
        <end position="22"/>
    </location>
</feature>
<name>A0A8H6W0I5_9AGAR</name>
<gene>
    <name evidence="2" type="ORF">MIND_00945200</name>
</gene>
<feature type="compositionally biased region" description="Pro residues" evidence="1">
    <location>
        <begin position="595"/>
        <end position="604"/>
    </location>
</feature>
<evidence type="ECO:0000313" key="3">
    <source>
        <dbReference type="Proteomes" id="UP000636479"/>
    </source>
</evidence>
<sequence length="707" mass="76343">MFAMFSVSQPKTRSAPTKPPRNFAVRVFKGPAVSTVAFPHTATGKFDAGYRPTPSNDPRQPQSWYNGPTRQPAALSIPREPLKAAGRFVNATPHPSAPTNYADFIYERSLSSKSDIYSDESPSTSVSTTPTSLFSPAFSANSSLTSTPSEGTVTQTTTSSRPNAFPLNIPALSQAQSAVRNHGLFAHPNDNIQQQQQTQPMLIPATRAPDSSPPRIDNSPVRMPLSESPQDDASLMGLIPPPRSEAEATVGESERLALRNAQMNAAGSAYYQAGFQMRRTQSRSSSRSPERTNGAAGVYESSSIVTTNSARTSPTIVNGVGYAASDTSSVTIVDSQAIPPRPRVDSLALSARHLHVNIPVSQLVELGSPEPERERLRIMTAGEELRGLNMNGVQREVYNNTITAGTHHRMPPLPSVIPAVVRSDSGDDRVRSPITDRPLRERERRSSGNLWGSSSQTPDRRSPIQTPARPSSTPPVPLPRIDTSAGRSTYHGVPAAPPPTPASAQQSPTIRRDSQSGPAPIPPPLLPPPNGGPSRVRTPVAGPRAGNVRRRSDGDEPVNSTVAGPSQNPVFQGHKSPPGALPLEPQRRRSVQSVVPPPAQPQPPASRNVRWTENLVCPSPIFASQRRKGWWNRRGDQLWTNDGAYKPVPKGFEFPNDLRDYPEYGTGWMNEDGVRIDMGHRLIPKVPLRSALKQPRGPVVLVNPGGP</sequence>
<feature type="compositionally biased region" description="Polar residues" evidence="1">
    <location>
        <begin position="558"/>
        <end position="570"/>
    </location>
</feature>
<evidence type="ECO:0000256" key="1">
    <source>
        <dbReference type="SAM" id="MobiDB-lite"/>
    </source>
</evidence>
<feature type="region of interest" description="Disordered" evidence="1">
    <location>
        <begin position="43"/>
        <end position="73"/>
    </location>
</feature>
<feature type="region of interest" description="Disordered" evidence="1">
    <location>
        <begin position="140"/>
        <end position="163"/>
    </location>
</feature>
<feature type="compositionally biased region" description="Pro residues" evidence="1">
    <location>
        <begin position="519"/>
        <end position="531"/>
    </location>
</feature>
<feature type="region of interest" description="Disordered" evidence="1">
    <location>
        <begin position="277"/>
        <end position="297"/>
    </location>
</feature>
<reference evidence="2" key="1">
    <citation type="submission" date="2020-05" db="EMBL/GenBank/DDBJ databases">
        <title>Mycena genomes resolve the evolution of fungal bioluminescence.</title>
        <authorList>
            <person name="Tsai I.J."/>
        </authorList>
    </citation>
    <scope>NUCLEOTIDE SEQUENCE</scope>
    <source>
        <strain evidence="2">171206Taipei</strain>
    </source>
</reference>
<feature type="region of interest" description="Disordered" evidence="1">
    <location>
        <begin position="404"/>
        <end position="606"/>
    </location>
</feature>
<dbReference type="RefSeq" id="XP_037217482.1">
    <property type="nucleotide sequence ID" value="XM_037366070.1"/>
</dbReference>
<proteinExistence type="predicted"/>
<dbReference type="Proteomes" id="UP000636479">
    <property type="component" value="Unassembled WGS sequence"/>
</dbReference>
<dbReference type="GeneID" id="59348586"/>
<feature type="compositionally biased region" description="Polar residues" evidence="1">
    <location>
        <begin position="1"/>
        <end position="15"/>
    </location>
</feature>
<keyword evidence="3" id="KW-1185">Reference proteome</keyword>
<dbReference type="AlphaFoldDB" id="A0A8H6W0I5"/>
<feature type="compositionally biased region" description="Polar residues" evidence="1">
    <location>
        <begin position="447"/>
        <end position="471"/>
    </location>
</feature>
<feature type="compositionally biased region" description="Polar residues" evidence="1">
    <location>
        <begin position="140"/>
        <end position="162"/>
    </location>
</feature>
<dbReference type="OrthoDB" id="3255922at2759"/>
<protein>
    <submittedName>
        <fullName evidence="2">Uncharacterized protein</fullName>
    </submittedName>
</protein>
<feature type="compositionally biased region" description="Polar residues" evidence="1">
    <location>
        <begin position="53"/>
        <end position="69"/>
    </location>
</feature>
<organism evidence="2 3">
    <name type="scientific">Mycena indigotica</name>
    <dbReference type="NCBI Taxonomy" id="2126181"/>
    <lineage>
        <taxon>Eukaryota</taxon>
        <taxon>Fungi</taxon>
        <taxon>Dikarya</taxon>
        <taxon>Basidiomycota</taxon>
        <taxon>Agaricomycotina</taxon>
        <taxon>Agaricomycetes</taxon>
        <taxon>Agaricomycetidae</taxon>
        <taxon>Agaricales</taxon>
        <taxon>Marasmiineae</taxon>
        <taxon>Mycenaceae</taxon>
        <taxon>Mycena</taxon>
    </lineage>
</organism>
<feature type="compositionally biased region" description="Low complexity" evidence="1">
    <location>
        <begin position="278"/>
        <end position="287"/>
    </location>
</feature>
<feature type="compositionally biased region" description="Basic and acidic residues" evidence="1">
    <location>
        <begin position="437"/>
        <end position="446"/>
    </location>
</feature>
<evidence type="ECO:0000313" key="2">
    <source>
        <dbReference type="EMBL" id="KAF7297123.1"/>
    </source>
</evidence>
<dbReference type="EMBL" id="JACAZF010000008">
    <property type="protein sequence ID" value="KAF7297123.1"/>
    <property type="molecule type" value="Genomic_DNA"/>
</dbReference>
<accession>A0A8H6W0I5</accession>
<comment type="caution">
    <text evidence="2">The sequence shown here is derived from an EMBL/GenBank/DDBJ whole genome shotgun (WGS) entry which is preliminary data.</text>
</comment>